<accession>A0A956N969</accession>
<feature type="domain" description="Outer membrane lipoprotein BamD-like" evidence="5">
    <location>
        <begin position="38"/>
        <end position="186"/>
    </location>
</feature>
<evidence type="ECO:0000256" key="4">
    <source>
        <dbReference type="SAM" id="MobiDB-lite"/>
    </source>
</evidence>
<evidence type="ECO:0000313" key="7">
    <source>
        <dbReference type="Proteomes" id="UP000739538"/>
    </source>
</evidence>
<dbReference type="NCBIfam" id="TIGR03302">
    <property type="entry name" value="OM_YfiO"/>
    <property type="match status" value="1"/>
</dbReference>
<evidence type="ECO:0000256" key="1">
    <source>
        <dbReference type="ARBA" id="ARBA00022729"/>
    </source>
</evidence>
<dbReference type="InterPro" id="IPR017689">
    <property type="entry name" value="BamD"/>
</dbReference>
<evidence type="ECO:0000259" key="5">
    <source>
        <dbReference type="Pfam" id="PF13525"/>
    </source>
</evidence>
<evidence type="ECO:0000256" key="3">
    <source>
        <dbReference type="ARBA" id="ARBA00023237"/>
    </source>
</evidence>
<proteinExistence type="predicted"/>
<protein>
    <submittedName>
        <fullName evidence="6">Outer membrane protein assembly factor BamD</fullName>
    </submittedName>
</protein>
<reference evidence="6" key="2">
    <citation type="journal article" date="2021" name="Microbiome">
        <title>Successional dynamics and alternative stable states in a saline activated sludge microbial community over 9 years.</title>
        <authorList>
            <person name="Wang Y."/>
            <person name="Ye J."/>
            <person name="Ju F."/>
            <person name="Liu L."/>
            <person name="Boyd J.A."/>
            <person name="Deng Y."/>
            <person name="Parks D.H."/>
            <person name="Jiang X."/>
            <person name="Yin X."/>
            <person name="Woodcroft B.J."/>
            <person name="Tyson G.W."/>
            <person name="Hugenholtz P."/>
            <person name="Polz M.F."/>
            <person name="Zhang T."/>
        </authorList>
    </citation>
    <scope>NUCLEOTIDE SEQUENCE</scope>
    <source>
        <strain evidence="6">HKST-UBA02</strain>
    </source>
</reference>
<sequence length="276" mass="30955">MSQSYLRLSFVALVLTLLVGCGSGGKFKGPGAEGDFLHGKNLYENGRCFQAAEALQTFLSQHPGSVLVDEAIYYLGMSRKCLGEYILARDEFDRLLREFPQSEHREDAEWNRALCFHESRHSADRDPEPTEQAIRAFQAYRDHYPNGTYRAEADRFIRDSTGRLAKKAYENGKTYVMLRQYPAAAIYFAKSLQVQWDSEIAPKVQLALVKAYLSSDDVDAAKEAYQAFQSWATPETRARYGDELESALEAADRAIHEHEGAESDGDSTEQASGEGP</sequence>
<dbReference type="Gene3D" id="1.25.40.10">
    <property type="entry name" value="Tetratricopeptide repeat domain"/>
    <property type="match status" value="1"/>
</dbReference>
<keyword evidence="2" id="KW-0472">Membrane</keyword>
<comment type="caution">
    <text evidence="6">The sequence shown here is derived from an EMBL/GenBank/DDBJ whole genome shotgun (WGS) entry which is preliminary data.</text>
</comment>
<feature type="compositionally biased region" description="Basic and acidic residues" evidence="4">
    <location>
        <begin position="250"/>
        <end position="261"/>
    </location>
</feature>
<reference evidence="6" key="1">
    <citation type="submission" date="2020-04" db="EMBL/GenBank/DDBJ databases">
        <authorList>
            <person name="Zhang T."/>
        </authorList>
    </citation>
    <scope>NUCLEOTIDE SEQUENCE</scope>
    <source>
        <strain evidence="6">HKST-UBA02</strain>
    </source>
</reference>
<dbReference type="Pfam" id="PF13525">
    <property type="entry name" value="YfiO"/>
    <property type="match status" value="1"/>
</dbReference>
<dbReference type="EMBL" id="JAGQHS010000014">
    <property type="protein sequence ID" value="MCA9755020.1"/>
    <property type="molecule type" value="Genomic_DNA"/>
</dbReference>
<evidence type="ECO:0000313" key="6">
    <source>
        <dbReference type="EMBL" id="MCA9755020.1"/>
    </source>
</evidence>
<dbReference type="InterPro" id="IPR039565">
    <property type="entry name" value="BamD-like"/>
</dbReference>
<dbReference type="SUPFAM" id="SSF48452">
    <property type="entry name" value="TPR-like"/>
    <property type="match status" value="1"/>
</dbReference>
<dbReference type="Proteomes" id="UP000739538">
    <property type="component" value="Unassembled WGS sequence"/>
</dbReference>
<keyword evidence="3" id="KW-0998">Cell outer membrane</keyword>
<dbReference type="InterPro" id="IPR011990">
    <property type="entry name" value="TPR-like_helical_dom_sf"/>
</dbReference>
<feature type="region of interest" description="Disordered" evidence="4">
    <location>
        <begin position="250"/>
        <end position="276"/>
    </location>
</feature>
<dbReference type="AlphaFoldDB" id="A0A956N969"/>
<evidence type="ECO:0000256" key="2">
    <source>
        <dbReference type="ARBA" id="ARBA00023136"/>
    </source>
</evidence>
<organism evidence="6 7">
    <name type="scientific">Eiseniibacteriota bacterium</name>
    <dbReference type="NCBI Taxonomy" id="2212470"/>
    <lineage>
        <taxon>Bacteria</taxon>
        <taxon>Candidatus Eiseniibacteriota</taxon>
    </lineage>
</organism>
<keyword evidence="1" id="KW-0732">Signal</keyword>
<gene>
    <name evidence="6" type="primary">bamD</name>
    <name evidence="6" type="ORF">KDA27_04395</name>
</gene>
<dbReference type="PROSITE" id="PS51257">
    <property type="entry name" value="PROKAR_LIPOPROTEIN"/>
    <property type="match status" value="1"/>
</dbReference>
<name>A0A956N969_UNCEI</name>